<comment type="caution">
    <text evidence="1">The sequence shown here is derived from an EMBL/GenBank/DDBJ whole genome shotgun (WGS) entry which is preliminary data.</text>
</comment>
<evidence type="ECO:0000313" key="2">
    <source>
        <dbReference type="Proteomes" id="UP000002945"/>
    </source>
</evidence>
<dbReference type="eggNOG" id="ENOG5032SMF">
    <property type="taxonomic scope" value="Bacteria"/>
</dbReference>
<reference evidence="1 2" key="1">
    <citation type="journal article" date="2011" name="J. Bacteriol.">
        <title>Genome sequence of the algicidal bacterium Kordia algicida OT-1.</title>
        <authorList>
            <person name="Lee H.S."/>
            <person name="Kang S.G."/>
            <person name="Kwon K.K."/>
            <person name="Lee J.H."/>
            <person name="Kim S.J."/>
        </authorList>
    </citation>
    <scope>NUCLEOTIDE SEQUENCE [LARGE SCALE GENOMIC DNA]</scope>
    <source>
        <strain evidence="1 2">OT-1</strain>
    </source>
</reference>
<dbReference type="RefSeq" id="WP_007094488.1">
    <property type="nucleotide sequence ID" value="NZ_CP142125.1"/>
</dbReference>
<accession>A9E466</accession>
<dbReference type="AlphaFoldDB" id="A9E466"/>
<gene>
    <name evidence="1" type="ORF">KAOT1_09641</name>
</gene>
<name>A9E466_9FLAO</name>
<dbReference type="EMBL" id="ABIB01000009">
    <property type="protein sequence ID" value="EDP95325.1"/>
    <property type="molecule type" value="Genomic_DNA"/>
</dbReference>
<organism evidence="1 2">
    <name type="scientific">Kordia algicida OT-1</name>
    <dbReference type="NCBI Taxonomy" id="391587"/>
    <lineage>
        <taxon>Bacteria</taxon>
        <taxon>Pseudomonadati</taxon>
        <taxon>Bacteroidota</taxon>
        <taxon>Flavobacteriia</taxon>
        <taxon>Flavobacteriales</taxon>
        <taxon>Flavobacteriaceae</taxon>
        <taxon>Kordia</taxon>
    </lineage>
</organism>
<dbReference type="STRING" id="391587.KAOT1_09641"/>
<dbReference type="HOGENOM" id="CLU_1465696_0_0_10"/>
<evidence type="ECO:0008006" key="3">
    <source>
        <dbReference type="Google" id="ProtNLM"/>
    </source>
</evidence>
<proteinExistence type="predicted"/>
<keyword evidence="2" id="KW-1185">Reference proteome</keyword>
<sequence length="181" mass="21264">MRKNITRFIIVCILLFIFKGFLYRSLVNYTEIGKRKGHTITNEKLIDRIKKETINEELTLETIAEISQEITSKELYFVSRSLEANPNTSFKTKEANCIGYAAMCNAIGNYIIRQNKLQETYEFKHLVGKMHVLGYDIHELFSSPFFKNHDYNVIIHKKTGKKIYLDPSVYDYTWIDRVCSE</sequence>
<dbReference type="OrthoDB" id="996585at2"/>
<evidence type="ECO:0000313" key="1">
    <source>
        <dbReference type="EMBL" id="EDP95325.1"/>
    </source>
</evidence>
<dbReference type="Proteomes" id="UP000002945">
    <property type="component" value="Unassembled WGS sequence"/>
</dbReference>
<protein>
    <recommendedName>
        <fullName evidence="3">Transglutaminase-like domain-containing protein</fullName>
    </recommendedName>
</protein>